<accession>A0ABW8XQ87</accession>
<sequence length="201" mass="23315">MRKISLFIAMSLDGYISKPNDDLTFLKLVEKEGEDYGYSEFISKIDTIIIGRKTYDYVLKEIGSSHYDNGQRDVYVITRTERPQVGRTIFYTGNITELVKRLKSEKGKNIYCDGGAEVINELLKHDLIDDFTISVIPILLGNGTRLFKDRRPEQKLEFITAKKFETGLTQLQYKRKKKQRSVYTDFDSDELKHMIQAQCFG</sequence>
<protein>
    <submittedName>
        <fullName evidence="2">Dihydrofolate reductase family protein</fullName>
    </submittedName>
</protein>
<dbReference type="InterPro" id="IPR050765">
    <property type="entry name" value="Riboflavin_Biosynth_HTPR"/>
</dbReference>
<organism evidence="2 3">
    <name type="scientific">Flavobacterium plantiphilum</name>
    <dbReference type="NCBI Taxonomy" id="3163297"/>
    <lineage>
        <taxon>Bacteria</taxon>
        <taxon>Pseudomonadati</taxon>
        <taxon>Bacteroidota</taxon>
        <taxon>Flavobacteriia</taxon>
        <taxon>Flavobacteriales</taxon>
        <taxon>Flavobacteriaceae</taxon>
        <taxon>Flavobacterium</taxon>
    </lineage>
</organism>
<dbReference type="Pfam" id="PF01872">
    <property type="entry name" value="RibD_C"/>
    <property type="match status" value="1"/>
</dbReference>
<name>A0ABW8XQ87_9FLAO</name>
<keyword evidence="3" id="KW-1185">Reference proteome</keyword>
<feature type="domain" description="Bacterial bifunctional deaminase-reductase C-terminal" evidence="1">
    <location>
        <begin position="2"/>
        <end position="168"/>
    </location>
</feature>
<evidence type="ECO:0000313" key="2">
    <source>
        <dbReference type="EMBL" id="MFL9829750.1"/>
    </source>
</evidence>
<dbReference type="PANTHER" id="PTHR38011:SF11">
    <property type="entry name" value="2,5-DIAMINO-6-RIBOSYLAMINO-4(3H)-PYRIMIDINONE 5'-PHOSPHATE REDUCTASE"/>
    <property type="match status" value="1"/>
</dbReference>
<dbReference type="PANTHER" id="PTHR38011">
    <property type="entry name" value="DIHYDROFOLATE REDUCTASE FAMILY PROTEIN (AFU_ORTHOLOGUE AFUA_8G06820)"/>
    <property type="match status" value="1"/>
</dbReference>
<dbReference type="Gene3D" id="3.40.430.10">
    <property type="entry name" value="Dihydrofolate Reductase, subunit A"/>
    <property type="match status" value="1"/>
</dbReference>
<dbReference type="Proteomes" id="UP001629260">
    <property type="component" value="Unassembled WGS sequence"/>
</dbReference>
<dbReference type="EMBL" id="JBELQA010000001">
    <property type="protein sequence ID" value="MFL9829750.1"/>
    <property type="molecule type" value="Genomic_DNA"/>
</dbReference>
<dbReference type="SUPFAM" id="SSF53597">
    <property type="entry name" value="Dihydrofolate reductase-like"/>
    <property type="match status" value="1"/>
</dbReference>
<evidence type="ECO:0000313" key="3">
    <source>
        <dbReference type="Proteomes" id="UP001629260"/>
    </source>
</evidence>
<reference evidence="2 3" key="1">
    <citation type="submission" date="2024-06" db="EMBL/GenBank/DDBJ databases">
        <authorList>
            <person name="Kaempfer P."/>
            <person name="Viver T."/>
        </authorList>
    </citation>
    <scope>NUCLEOTIDE SEQUENCE [LARGE SCALE GENOMIC DNA]</scope>
    <source>
        <strain evidence="2 3">ST-87</strain>
    </source>
</reference>
<dbReference type="InterPro" id="IPR002734">
    <property type="entry name" value="RibDG_C"/>
</dbReference>
<evidence type="ECO:0000259" key="1">
    <source>
        <dbReference type="Pfam" id="PF01872"/>
    </source>
</evidence>
<gene>
    <name evidence="2" type="ORF">ABS764_02705</name>
</gene>
<comment type="caution">
    <text evidence="2">The sequence shown here is derived from an EMBL/GenBank/DDBJ whole genome shotgun (WGS) entry which is preliminary data.</text>
</comment>
<dbReference type="RefSeq" id="WP_408079698.1">
    <property type="nucleotide sequence ID" value="NZ_JBELQA010000001.1"/>
</dbReference>
<dbReference type="InterPro" id="IPR024072">
    <property type="entry name" value="DHFR-like_dom_sf"/>
</dbReference>
<proteinExistence type="predicted"/>